<gene>
    <name evidence="2" type="ORF">CTM90_01680</name>
</gene>
<dbReference type="AlphaFoldDB" id="A0ABD6X7R8"/>
<organism evidence="2 3">
    <name type="scientific">Photobacterium damselae</name>
    <dbReference type="NCBI Taxonomy" id="38293"/>
    <lineage>
        <taxon>Bacteria</taxon>
        <taxon>Pseudomonadati</taxon>
        <taxon>Pseudomonadota</taxon>
        <taxon>Gammaproteobacteria</taxon>
        <taxon>Vibrionales</taxon>
        <taxon>Vibrionaceae</taxon>
        <taxon>Photobacterium</taxon>
    </lineage>
</organism>
<evidence type="ECO:0000259" key="1">
    <source>
        <dbReference type="Pfam" id="PF15976"/>
    </source>
</evidence>
<protein>
    <recommendedName>
        <fullName evidence="1">Pilus assembly protein C-terminal domain-containing protein</fullName>
    </recommendedName>
</protein>
<reference evidence="2 3" key="1">
    <citation type="submission" date="2018-03" db="EMBL/GenBank/DDBJ databases">
        <title>Whole genome sequencing of Histamine producing bacteria.</title>
        <authorList>
            <person name="Butler K."/>
        </authorList>
    </citation>
    <scope>NUCLEOTIDE SEQUENCE [LARGE SCALE GENOMIC DNA]</scope>
    <source>
        <strain evidence="2 3">BT-6</strain>
    </source>
</reference>
<proteinExistence type="predicted"/>
<dbReference type="Pfam" id="PF15976">
    <property type="entry name" value="CooC_C"/>
    <property type="match status" value="1"/>
</dbReference>
<evidence type="ECO:0000313" key="3">
    <source>
        <dbReference type="Proteomes" id="UP000241404"/>
    </source>
</evidence>
<dbReference type="RefSeq" id="WP_065171206.1">
    <property type="nucleotide sequence ID" value="NZ_LZFH01000012.1"/>
</dbReference>
<evidence type="ECO:0000313" key="2">
    <source>
        <dbReference type="EMBL" id="PSU18719.1"/>
    </source>
</evidence>
<dbReference type="InterPro" id="IPR031917">
    <property type="entry name" value="Pilus_assem_C"/>
</dbReference>
<dbReference type="Proteomes" id="UP000241404">
    <property type="component" value="Unassembled WGS sequence"/>
</dbReference>
<comment type="caution">
    <text evidence="2">The sequence shown here is derived from an EMBL/GenBank/DDBJ whole genome shotgun (WGS) entry which is preliminary data.</text>
</comment>
<name>A0ABD6X7R8_PHODM</name>
<accession>A0ABD6X7R8</accession>
<dbReference type="EMBL" id="PYMM01000001">
    <property type="protein sequence ID" value="PSU18719.1"/>
    <property type="molecule type" value="Genomic_DNA"/>
</dbReference>
<sequence>MNSSKFRFGLYILLSIAGTKSFAIPKDFGDLFIEKKNRVSLFINDTFVADTYFMLSDETAKLLIGSESDDFVRQVKNKGQLTKDGLNQLLTDIKSGIKSSNNCSGDRRSCQLYTDKIIEYVIDKNSRRIRAFVPTRYLTNIVSKQYISQEYGSNALISKNNIYLNTSKDSSLVFQYNNHSFLGFGDGFFEMDSSIGADNSLYLLDYNYLNDGMKVNLGYFNRSYGTGTWNETSSLDLGENSEYIGVNIGSNRELLKASSSSSKKLFINSPLDGFLTIKDVSDKILLNKRVKQGANTIGLNELPKGNYSVKIIIQSGNETVYEENKHISNFSDYSMGAGDSSYYLSFGKLLDKDIENHTDNNIAQRTNEIDNAFFVKADYIYNLTDFYSLGVSGMSNMSESMVKSSLNLNFSDDVRASMIYGLFSNESYKYQFDLNLYGLYASYYNYNDVYNDYNSNKVSLNEYLLGYGDDEGVNLGYFFSVFGGNAYVNYTSSKRSDNDYHSETLDAGYRHKLDKDSELSISVSKNKSKFKYNNYKNEIITLSYNRTFNDNWYFDYDMGFADGKGFDSTLTKKVKLDLNNDLDVGVNIDDDYVSDPVARVRLDYNHNDSNYNASISTDIDNNKYYDLYSNVDFTTIITGDSIDLTSNNSSSYIKVDNDDDKIKLNQTDFSPNLQISKNGDNGMNRSLDNNTTIIATDEYKDYDLNVDTDSSEFINDNKSNVSSSSMPGKIIKLSLNLKKINTFMSAFKDVYGKDISNIKCIGEGCVSQSEVVNGVYKFKTIGDNFNIVSNNRKCIISSKNNSIVSGICLPVFEEKNGLRLAKSPNGDNLILIGVFEGNKFDDKIYNGKNLNILDNKVGNYHIVIAESNSSIYDSNFVDSIKSYMLLADKLDIFQEGSYAKL</sequence>
<feature type="domain" description="Pilus assembly protein C-terminal" evidence="1">
    <location>
        <begin position="726"/>
        <end position="798"/>
    </location>
</feature>